<comment type="subcellular location">
    <subcellularLocation>
        <location evidence="1">Cytoplasm</location>
    </subcellularLocation>
</comment>
<dbReference type="PROSITE" id="PS50004">
    <property type="entry name" value="C2"/>
    <property type="match status" value="1"/>
</dbReference>
<dbReference type="PANTHER" id="PTHR10728:SF32">
    <property type="entry name" value="CYTOSOLIC PHOSPHOLIPASE A2 BETA"/>
    <property type="match status" value="1"/>
</dbReference>
<dbReference type="EC" id="3.1.1.4" evidence="2 7"/>
<evidence type="ECO:0000259" key="8">
    <source>
        <dbReference type="PROSITE" id="PS50004"/>
    </source>
</evidence>
<keyword evidence="6 7" id="KW-0442">Lipid degradation</keyword>
<dbReference type="GeneTree" id="ENSGT01030000234606"/>
<keyword evidence="11" id="KW-1185">Reference proteome</keyword>
<dbReference type="GO" id="GO:0047498">
    <property type="term" value="F:calcium-dependent phospholipase A2 activity"/>
    <property type="evidence" value="ECO:0007669"/>
    <property type="project" value="TreeGrafter"/>
</dbReference>
<evidence type="ECO:0000259" key="9">
    <source>
        <dbReference type="PROSITE" id="PS51210"/>
    </source>
</evidence>
<evidence type="ECO:0000256" key="3">
    <source>
        <dbReference type="ARBA" id="ARBA00022490"/>
    </source>
</evidence>
<dbReference type="InterPro" id="IPR035892">
    <property type="entry name" value="C2_domain_sf"/>
</dbReference>
<dbReference type="InterPro" id="IPR000008">
    <property type="entry name" value="C2_dom"/>
</dbReference>
<dbReference type="Proteomes" id="UP000694559">
    <property type="component" value="Unplaced"/>
</dbReference>
<dbReference type="AlphaFoldDB" id="A0A8C6VCF4"/>
<dbReference type="SUPFAM" id="SSF49562">
    <property type="entry name" value="C2 domain (Calcium/lipid-binding domain, CaLB)"/>
    <property type="match status" value="1"/>
</dbReference>
<keyword evidence="4 6" id="KW-0378">Hydrolase</keyword>
<evidence type="ECO:0000256" key="2">
    <source>
        <dbReference type="ARBA" id="ARBA00013278"/>
    </source>
</evidence>
<comment type="domain">
    <text evidence="7">The N-terminal C2 domain associates with lipid membranes upon calcium binding.</text>
</comment>
<dbReference type="GO" id="GO:0005509">
    <property type="term" value="F:calcium ion binding"/>
    <property type="evidence" value="ECO:0007669"/>
    <property type="project" value="TreeGrafter"/>
</dbReference>
<evidence type="ECO:0000313" key="10">
    <source>
        <dbReference type="Ensembl" id="ENSNNAP00000000954.1"/>
    </source>
</evidence>
<dbReference type="Pfam" id="PF01735">
    <property type="entry name" value="PLA2_B"/>
    <property type="match status" value="1"/>
</dbReference>
<comment type="catalytic activity">
    <reaction evidence="7">
        <text>a 1,2-diacyl-sn-glycero-3-phosphocholine + H2O = a 1-acyl-sn-glycero-3-phosphocholine + a fatty acid + H(+)</text>
        <dbReference type="Rhea" id="RHEA:15801"/>
        <dbReference type="ChEBI" id="CHEBI:15377"/>
        <dbReference type="ChEBI" id="CHEBI:15378"/>
        <dbReference type="ChEBI" id="CHEBI:28868"/>
        <dbReference type="ChEBI" id="CHEBI:57643"/>
        <dbReference type="ChEBI" id="CHEBI:58168"/>
        <dbReference type="EC" id="3.1.1.4"/>
    </reaction>
</comment>
<keyword evidence="5 6" id="KW-0443">Lipid metabolism</keyword>
<reference evidence="10" key="2">
    <citation type="submission" date="2025-09" db="UniProtKB">
        <authorList>
            <consortium name="Ensembl"/>
        </authorList>
    </citation>
    <scope>IDENTIFICATION</scope>
</reference>
<sequence>INYQFLLFPAVDSASHCYVTLHLPTASREIFKTQTVRNSYYPVWNETFYFRIQTKIKNILQLEVCKTDPETKCDIQLIVLFDLSKLQSGSPFLEKFSLKPKVRGKKLFSLIWLFLCPRSQNLDVRLGYELCPDEQDFLRKRKKVVADALYKLFNLGEELQEDEVPVIAVLATGGGIRAMISLYAHLSAFQKLNLLDCITYITSASGSTWTLTNLYFHMDWSHQSFEDHIHNIKKQLLKNKNNAISNEKLKQYHKELSKRIKAGHLSSFTALWALVQEAFFHNGTNTSKLSDQQQALNQGQNPFPIYTAINVKQENIKTFDFREWVEFNPYEVGLLKYGAQIRSEDFDSEFFMGKAVKKIPESRICYMEGIWTNIFSPNLLDCLYWATSTEEFWKRWVKDMSIKHENYSSNDYPATVYKPPSYPYGKLCEIFNDILTDRPLRGENYNFLQGFDFDKDYLHQKEFMTWSDTEFDTSSNKLTPNTKSLCLIDVGFFMNNSGVSLLKPERNKYFHDYFPFECLCMMAEYCEIQGIPFPKVNVSEKDRKNMKECYVFSDEDNPKAPIVLCFPLVCGTFKEYSAPGRFINMANLRCVEFNSQNSRASMFIHLISSSYKFLIHLISSCGAELRNLVFICRIKLLGSGKGCTRTCSGLERSGLANVIWTEFDPVSEDEVDRIMRGLSSTTCLLDPCPSWLGYASREVTCGWLWAVVNASLREGLFPAALKEAVVRPLLKKPALDPAVLNNFRPVSNLRFLANVLKCGGPAIATFPGGSGLPGFVPIGLPTRVQHGDSIGRAD</sequence>
<keyword evidence="3 7" id="KW-0963">Cytoplasm</keyword>
<feature type="domain" description="C2" evidence="8">
    <location>
        <begin position="1"/>
        <end position="96"/>
    </location>
</feature>
<dbReference type="GO" id="GO:0046475">
    <property type="term" value="P:glycerophospholipid catabolic process"/>
    <property type="evidence" value="ECO:0007669"/>
    <property type="project" value="TreeGrafter"/>
</dbReference>
<keyword evidence="7" id="KW-0106">Calcium</keyword>
<proteinExistence type="predicted"/>
<dbReference type="Pfam" id="PF00168">
    <property type="entry name" value="C2"/>
    <property type="match status" value="1"/>
</dbReference>
<evidence type="ECO:0000256" key="7">
    <source>
        <dbReference type="RuleBase" id="RU362102"/>
    </source>
</evidence>
<reference evidence="10" key="1">
    <citation type="submission" date="2025-08" db="UniProtKB">
        <authorList>
            <consortium name="Ensembl"/>
        </authorList>
    </citation>
    <scope>IDENTIFICATION</scope>
</reference>
<dbReference type="GO" id="GO:0005544">
    <property type="term" value="F:calcium-dependent phospholipid binding"/>
    <property type="evidence" value="ECO:0007669"/>
    <property type="project" value="TreeGrafter"/>
</dbReference>
<evidence type="ECO:0000256" key="6">
    <source>
        <dbReference type="PROSITE-ProRule" id="PRU00555"/>
    </source>
</evidence>
<dbReference type="Gene3D" id="3.40.1090.10">
    <property type="entry name" value="Cytosolic phospholipase A2 catalytic domain"/>
    <property type="match status" value="1"/>
</dbReference>
<dbReference type="Gene3D" id="2.60.40.150">
    <property type="entry name" value="C2 domain"/>
    <property type="match status" value="1"/>
</dbReference>
<organism evidence="10 11">
    <name type="scientific">Naja naja</name>
    <name type="common">Indian cobra</name>
    <dbReference type="NCBI Taxonomy" id="35670"/>
    <lineage>
        <taxon>Eukaryota</taxon>
        <taxon>Metazoa</taxon>
        <taxon>Chordata</taxon>
        <taxon>Craniata</taxon>
        <taxon>Vertebrata</taxon>
        <taxon>Euteleostomi</taxon>
        <taxon>Lepidosauria</taxon>
        <taxon>Squamata</taxon>
        <taxon>Bifurcata</taxon>
        <taxon>Unidentata</taxon>
        <taxon>Episquamata</taxon>
        <taxon>Toxicofera</taxon>
        <taxon>Serpentes</taxon>
        <taxon>Colubroidea</taxon>
        <taxon>Elapidae</taxon>
        <taxon>Elapinae</taxon>
        <taxon>Naja</taxon>
    </lineage>
</organism>
<accession>A0A8C6VCF4</accession>
<dbReference type="GO" id="GO:0005829">
    <property type="term" value="C:cytosol"/>
    <property type="evidence" value="ECO:0007669"/>
    <property type="project" value="TreeGrafter"/>
</dbReference>
<evidence type="ECO:0000256" key="4">
    <source>
        <dbReference type="ARBA" id="ARBA00022801"/>
    </source>
</evidence>
<dbReference type="Ensembl" id="ENSNNAT00000001006.1">
    <property type="protein sequence ID" value="ENSNNAP00000000954.1"/>
    <property type="gene ID" value="ENSNNAG00000000679.1"/>
</dbReference>
<dbReference type="SMART" id="SM00022">
    <property type="entry name" value="PLAc"/>
    <property type="match status" value="1"/>
</dbReference>
<name>A0A8C6VCF4_NAJNA</name>
<dbReference type="InterPro" id="IPR002642">
    <property type="entry name" value="LysoPLipase_cat_dom"/>
</dbReference>
<evidence type="ECO:0000256" key="5">
    <source>
        <dbReference type="ARBA" id="ARBA00023098"/>
    </source>
</evidence>
<protein>
    <recommendedName>
        <fullName evidence="2 7">Phospholipase A2</fullName>
        <ecNumber evidence="2 7">3.1.1.4</ecNumber>
    </recommendedName>
</protein>
<dbReference type="PANTHER" id="PTHR10728">
    <property type="entry name" value="CYTOSOLIC PHOSPHOLIPASE A2"/>
    <property type="match status" value="1"/>
</dbReference>
<feature type="domain" description="PLA2c" evidence="9">
    <location>
        <begin position="115"/>
        <end position="657"/>
    </location>
</feature>
<dbReference type="InterPro" id="IPR016035">
    <property type="entry name" value="Acyl_Trfase/lysoPLipase"/>
</dbReference>
<evidence type="ECO:0000313" key="11">
    <source>
        <dbReference type="Proteomes" id="UP000694559"/>
    </source>
</evidence>
<dbReference type="OrthoDB" id="419768at2759"/>
<evidence type="ECO:0000256" key="1">
    <source>
        <dbReference type="ARBA" id="ARBA00004496"/>
    </source>
</evidence>
<dbReference type="PROSITE" id="PS51210">
    <property type="entry name" value="PLA2C"/>
    <property type="match status" value="1"/>
</dbReference>
<keyword evidence="7" id="KW-0479">Metal-binding</keyword>
<dbReference type="SUPFAM" id="SSF52151">
    <property type="entry name" value="FabD/lysophospholipase-like"/>
    <property type="match status" value="1"/>
</dbReference>